<accession>A0A3A8JNA8</accession>
<evidence type="ECO:0000313" key="2">
    <source>
        <dbReference type="Proteomes" id="UP000268094"/>
    </source>
</evidence>
<dbReference type="RefSeq" id="WP_120538769.1">
    <property type="nucleotide sequence ID" value="NZ_RAVZ01000004.1"/>
</dbReference>
<comment type="caution">
    <text evidence="1">The sequence shown here is derived from an EMBL/GenBank/DDBJ whole genome shotgun (WGS) entry which is preliminary data.</text>
</comment>
<dbReference type="OrthoDB" id="5490054at2"/>
<reference evidence="2" key="1">
    <citation type="submission" date="2018-09" db="EMBL/GenBank/DDBJ databases">
        <authorList>
            <person name="Livingstone P.G."/>
            <person name="Whitworth D.E."/>
        </authorList>
    </citation>
    <scope>NUCLEOTIDE SEQUENCE [LARGE SCALE GENOMIC DNA]</scope>
    <source>
        <strain evidence="2">CA054A</strain>
    </source>
</reference>
<name>A0A3A8JNA8_9BACT</name>
<organism evidence="1 2">
    <name type="scientific">Corallococcus terminator</name>
    <dbReference type="NCBI Taxonomy" id="2316733"/>
    <lineage>
        <taxon>Bacteria</taxon>
        <taxon>Pseudomonadati</taxon>
        <taxon>Myxococcota</taxon>
        <taxon>Myxococcia</taxon>
        <taxon>Myxococcales</taxon>
        <taxon>Cystobacterineae</taxon>
        <taxon>Myxococcaceae</taxon>
        <taxon>Corallococcus</taxon>
    </lineage>
</organism>
<dbReference type="AlphaFoldDB" id="A0A3A8JNA8"/>
<protein>
    <submittedName>
        <fullName evidence="1">Carboxypeptidase regulatory-like domain-containing protein</fullName>
    </submittedName>
</protein>
<keyword evidence="2" id="KW-1185">Reference proteome</keyword>
<evidence type="ECO:0000313" key="1">
    <source>
        <dbReference type="EMBL" id="RKG93794.1"/>
    </source>
</evidence>
<dbReference type="Proteomes" id="UP000268094">
    <property type="component" value="Unassembled WGS sequence"/>
</dbReference>
<proteinExistence type="predicted"/>
<dbReference type="EMBL" id="RAVZ01000004">
    <property type="protein sequence ID" value="RKG93794.1"/>
    <property type="molecule type" value="Genomic_DNA"/>
</dbReference>
<dbReference type="GO" id="GO:0004180">
    <property type="term" value="F:carboxypeptidase activity"/>
    <property type="evidence" value="ECO:0007669"/>
    <property type="project" value="UniProtKB-KW"/>
</dbReference>
<keyword evidence="1" id="KW-0121">Carboxypeptidase</keyword>
<keyword evidence="1" id="KW-0378">Hydrolase</keyword>
<gene>
    <name evidence="1" type="ORF">D7V88_01405</name>
</gene>
<sequence length="569" mass="61330">MRWKQVLTGVLLGAVLLAAWWAASRKDEPPRVPVPFASVEVADAGVREVVPAVETREAADAGLWLRATLEGAHPFVGEARVGAAFISDEDLRWWKQGQARGEHAGPSRLEDLANVRGWVTAPVTASAQGGVLGPLEVPPAPRYQLVAFEPDGTFWWGDHVPVSVPESGTLDAGELRATRPTGVRVRLAGARDAAGAFSVRIERDVDPADAERASALLVVLRLVAPELMVALQDGLPVPLVKDGDTALAPLPPDRAVRLWLRAPSGREGGPVDVPLREGAVGTVTLDVARLFPEGVGGTVTLRGRVLLGQTSRSAGPAVLRTEEGREVPVDVEGRFTVPDVPTWRASRFTVWREEGEAGRPMAPSHAEFTFTPTAETAGTAEVVWRMPVYRWLVLRMDGFTRVQLQSQAQSPYPVYLLQRRDARGAWSDVAAQEFIPEKDDVAVSLLEPGTYRVQTASSPYALRPSTEARAGADDADVEVKLSAEEVPAPSCEVRVTHEGRPVVGALVTADGGDRSMPPVRGETRTDGRWPLGPVRSELLQVRVQAEGHSDWEGDGVEACRRSGVIEVRL</sequence>
<keyword evidence="1" id="KW-0645">Protease</keyword>